<sequence length="77" mass="8356">MDGFDPDRLERFSWARKPLRRLTADELAQALAFLDSIGAADDPLARALAAELVERTAARVLWNGNGHVADLDGLGPV</sequence>
<protein>
    <submittedName>
        <fullName evidence="1">Uncharacterized protein</fullName>
    </submittedName>
</protein>
<dbReference type="EMBL" id="BSRZ01000001">
    <property type="protein sequence ID" value="GLW61987.1"/>
    <property type="molecule type" value="Genomic_DNA"/>
</dbReference>
<evidence type="ECO:0000313" key="1">
    <source>
        <dbReference type="EMBL" id="GLW61987.1"/>
    </source>
</evidence>
<keyword evidence="2" id="KW-1185">Reference proteome</keyword>
<gene>
    <name evidence="1" type="ORF">Arub01_02310</name>
</gene>
<comment type="caution">
    <text evidence="1">The sequence shown here is derived from an EMBL/GenBank/DDBJ whole genome shotgun (WGS) entry which is preliminary data.</text>
</comment>
<proteinExistence type="predicted"/>
<reference evidence="1" key="1">
    <citation type="submission" date="2023-02" db="EMBL/GenBank/DDBJ databases">
        <title>Actinomadura rubrobrunea NBRC 14622.</title>
        <authorList>
            <person name="Ichikawa N."/>
            <person name="Sato H."/>
            <person name="Tonouchi N."/>
        </authorList>
    </citation>
    <scope>NUCLEOTIDE SEQUENCE</scope>
    <source>
        <strain evidence="1">NBRC 14622</strain>
    </source>
</reference>
<dbReference type="Proteomes" id="UP001165124">
    <property type="component" value="Unassembled WGS sequence"/>
</dbReference>
<name>A0A9W6PRA8_9ACTN</name>
<dbReference type="RefSeq" id="WP_169803841.1">
    <property type="nucleotide sequence ID" value="NZ_BSRZ01000001.1"/>
</dbReference>
<accession>A0A9W6PRA8</accession>
<organism evidence="1 2">
    <name type="scientific">Actinomadura rubrobrunea</name>
    <dbReference type="NCBI Taxonomy" id="115335"/>
    <lineage>
        <taxon>Bacteria</taxon>
        <taxon>Bacillati</taxon>
        <taxon>Actinomycetota</taxon>
        <taxon>Actinomycetes</taxon>
        <taxon>Streptosporangiales</taxon>
        <taxon>Thermomonosporaceae</taxon>
        <taxon>Actinomadura</taxon>
    </lineage>
</organism>
<evidence type="ECO:0000313" key="2">
    <source>
        <dbReference type="Proteomes" id="UP001165124"/>
    </source>
</evidence>
<dbReference type="AlphaFoldDB" id="A0A9W6PRA8"/>